<reference evidence="1 2" key="1">
    <citation type="submission" date="2018-09" db="EMBL/GenBank/DDBJ databases">
        <title>Genomic Encyclopedia of Archaeal and Bacterial Type Strains, Phase II (KMG-II): from individual species to whole genera.</title>
        <authorList>
            <person name="Goeker M."/>
        </authorList>
    </citation>
    <scope>NUCLEOTIDE SEQUENCE [LARGE SCALE GENOMIC DNA]</scope>
    <source>
        <strain evidence="1 2">DSM 16505</strain>
    </source>
</reference>
<organism evidence="1 2">
    <name type="scientific">Tenacibaculum lutimaris</name>
    <dbReference type="NCBI Taxonomy" id="285258"/>
    <lineage>
        <taxon>Bacteria</taxon>
        <taxon>Pseudomonadati</taxon>
        <taxon>Bacteroidota</taxon>
        <taxon>Flavobacteriia</taxon>
        <taxon>Flavobacteriales</taxon>
        <taxon>Flavobacteriaceae</taxon>
        <taxon>Tenacibaculum</taxon>
    </lineage>
</organism>
<accession>A0A420E3C6</accession>
<dbReference type="RefSeq" id="WP_120186474.1">
    <property type="nucleotide sequence ID" value="NZ_RAQM01000007.1"/>
</dbReference>
<keyword evidence="2" id="KW-1185">Reference proteome</keyword>
<comment type="caution">
    <text evidence="1">The sequence shown here is derived from an EMBL/GenBank/DDBJ whole genome shotgun (WGS) entry which is preliminary data.</text>
</comment>
<dbReference type="Proteomes" id="UP000285780">
    <property type="component" value="Unassembled WGS sequence"/>
</dbReference>
<protein>
    <submittedName>
        <fullName evidence="1">Uncharacterized protein</fullName>
    </submittedName>
</protein>
<evidence type="ECO:0000313" key="1">
    <source>
        <dbReference type="EMBL" id="RKF04549.1"/>
    </source>
</evidence>
<name>A0A420E3C6_9FLAO</name>
<gene>
    <name evidence="1" type="ORF">C8N26_1221</name>
</gene>
<evidence type="ECO:0000313" key="2">
    <source>
        <dbReference type="Proteomes" id="UP000285780"/>
    </source>
</evidence>
<dbReference type="AlphaFoldDB" id="A0A420E3C6"/>
<proteinExistence type="predicted"/>
<dbReference type="EMBL" id="RAQM01000007">
    <property type="protein sequence ID" value="RKF04549.1"/>
    <property type="molecule type" value="Genomic_DNA"/>
</dbReference>
<sequence>MKIIISKLSVENTDLRDYYLINDVSIGLELALKQKNIIENKEVFNKLEALSKEAKKLPISLWKELDFNNQIKARNIGLEALEIINEMTE</sequence>